<evidence type="ECO:0000313" key="4">
    <source>
        <dbReference type="Proteomes" id="UP001187682"/>
    </source>
</evidence>
<keyword evidence="2" id="KW-0732">Signal</keyword>
<keyword evidence="4" id="KW-1185">Reference proteome</keyword>
<protein>
    <recommendedName>
        <fullName evidence="5">AA1-like domain-containing protein</fullName>
    </recommendedName>
</protein>
<dbReference type="AlphaFoldDB" id="A0AAE8MVJ7"/>
<evidence type="ECO:0008006" key="5">
    <source>
        <dbReference type="Google" id="ProtNLM"/>
    </source>
</evidence>
<evidence type="ECO:0000256" key="2">
    <source>
        <dbReference type="SAM" id="SignalP"/>
    </source>
</evidence>
<feature type="signal peptide" evidence="2">
    <location>
        <begin position="1"/>
        <end position="16"/>
    </location>
</feature>
<organism evidence="3 4">
    <name type="scientific">Cephalotrichum gorgonifer</name>
    <dbReference type="NCBI Taxonomy" id="2041049"/>
    <lineage>
        <taxon>Eukaryota</taxon>
        <taxon>Fungi</taxon>
        <taxon>Dikarya</taxon>
        <taxon>Ascomycota</taxon>
        <taxon>Pezizomycotina</taxon>
        <taxon>Sordariomycetes</taxon>
        <taxon>Hypocreomycetidae</taxon>
        <taxon>Microascales</taxon>
        <taxon>Microascaceae</taxon>
        <taxon>Cephalotrichum</taxon>
    </lineage>
</organism>
<sequence>MNFLVSALLLAPAALAIPAPQDPTPSGAAPSATPSAEVPGNGELDPNGCTAKTNSLDSWDLDSFSLTDDNTTLSFTVVNQALEYTVACNVISGEFPEGAVLGENATAPEFNGEDRFLCTPPLEAEADGRVQFSFDVESGKLDFKQRWICRDDDPMWPVQYTGYGVANFTCVDDNAGGCAETDVLVEYTGLEAIS</sequence>
<evidence type="ECO:0000313" key="3">
    <source>
        <dbReference type="EMBL" id="SPO01505.1"/>
    </source>
</evidence>
<evidence type="ECO:0000256" key="1">
    <source>
        <dbReference type="SAM" id="MobiDB-lite"/>
    </source>
</evidence>
<accession>A0AAE8MVJ7</accession>
<feature type="region of interest" description="Disordered" evidence="1">
    <location>
        <begin position="21"/>
        <end position="46"/>
    </location>
</feature>
<name>A0AAE8MVJ7_9PEZI</name>
<comment type="caution">
    <text evidence="3">The sequence shown here is derived from an EMBL/GenBank/DDBJ whole genome shotgun (WGS) entry which is preliminary data.</text>
</comment>
<reference evidence="3" key="1">
    <citation type="submission" date="2018-03" db="EMBL/GenBank/DDBJ databases">
        <authorList>
            <person name="Guldener U."/>
        </authorList>
    </citation>
    <scope>NUCLEOTIDE SEQUENCE</scope>
</reference>
<gene>
    <name evidence="3" type="ORF">DNG_04178</name>
</gene>
<proteinExistence type="predicted"/>
<dbReference type="Proteomes" id="UP001187682">
    <property type="component" value="Unassembled WGS sequence"/>
</dbReference>
<dbReference type="EMBL" id="ONZQ02000005">
    <property type="protein sequence ID" value="SPO01505.1"/>
    <property type="molecule type" value="Genomic_DNA"/>
</dbReference>
<feature type="chain" id="PRO_5042073549" description="AA1-like domain-containing protein" evidence="2">
    <location>
        <begin position="17"/>
        <end position="194"/>
    </location>
</feature>
<feature type="compositionally biased region" description="Low complexity" evidence="1">
    <location>
        <begin position="21"/>
        <end position="36"/>
    </location>
</feature>